<reference evidence="3 4" key="1">
    <citation type="submission" date="2016-02" db="EMBL/GenBank/DDBJ databases">
        <title>Ulvibacter sp. LPB0005, isolated from Thais luteostoma.</title>
        <authorList>
            <person name="Shin S.-K."/>
            <person name="Yi H."/>
        </authorList>
    </citation>
    <scope>NUCLEOTIDE SEQUENCE [LARGE SCALE GENOMIC DNA]</scope>
    <source>
        <strain evidence="3 4">LPB0005</strain>
    </source>
</reference>
<keyword evidence="1" id="KW-0175">Coiled coil</keyword>
<dbReference type="RefSeq" id="WP_068590271.1">
    <property type="nucleotide sequence ID" value="NZ_LRXL01000026.1"/>
</dbReference>
<comment type="caution">
    <text evidence="3">The sequence shown here is derived from an EMBL/GenBank/DDBJ whole genome shotgun (WGS) entry which is preliminary data.</text>
</comment>
<feature type="transmembrane region" description="Helical" evidence="2">
    <location>
        <begin position="12"/>
        <end position="32"/>
    </location>
</feature>
<evidence type="ECO:0000313" key="4">
    <source>
        <dbReference type="Proteomes" id="UP000077013"/>
    </source>
</evidence>
<gene>
    <name evidence="3" type="ORF">ULVI_04765</name>
</gene>
<evidence type="ECO:0000313" key="3">
    <source>
        <dbReference type="EMBL" id="OAB80056.1"/>
    </source>
</evidence>
<evidence type="ECO:0008006" key="5">
    <source>
        <dbReference type="Google" id="ProtNLM"/>
    </source>
</evidence>
<proteinExistence type="predicted"/>
<keyword evidence="2" id="KW-1133">Transmembrane helix</keyword>
<feature type="coiled-coil region" evidence="1">
    <location>
        <begin position="32"/>
        <end position="70"/>
    </location>
</feature>
<dbReference type="AlphaFoldDB" id="A0A167IVD1"/>
<name>A0A167IVD1_9FLAO</name>
<keyword evidence="4" id="KW-1185">Reference proteome</keyword>
<evidence type="ECO:0000256" key="2">
    <source>
        <dbReference type="SAM" id="Phobius"/>
    </source>
</evidence>
<dbReference type="OrthoDB" id="1115172at2"/>
<dbReference type="STRING" id="1763537.ULVI_04765"/>
<keyword evidence="2" id="KW-0472">Membrane</keyword>
<keyword evidence="2" id="KW-0812">Transmembrane</keyword>
<evidence type="ECO:0000256" key="1">
    <source>
        <dbReference type="SAM" id="Coils"/>
    </source>
</evidence>
<sequence>MSTENNSSKFKVLIGVLSLLLIALAVYTVTLYNDSKSTVTNLEKQKQGIEQELEELIANYDEIIQDNELKDKDLLAARERIEVLLDSVKDSEANLGLIERYKAEVGRLKTERKMLFKRADSLIAANQRLAIERDSTTMVLSETYKVVDSVSESNMAMAETIKKGSIVKATDLKGDAVIIRNSGKIVDTRRASRADKIRACFTLAPNSITQSGDRTLYVQVMNPKNNLLGDKKTIEAEGMQPVSYSASTKVFYENEELDVCILVNAAESELIEGRYVVNVYDGMSQVATTTMELR</sequence>
<dbReference type="Proteomes" id="UP000077013">
    <property type="component" value="Unassembled WGS sequence"/>
</dbReference>
<accession>A0A167IVD1</accession>
<organism evidence="3 4">
    <name type="scientific">Cochleicola gelatinilyticus</name>
    <dbReference type="NCBI Taxonomy" id="1763537"/>
    <lineage>
        <taxon>Bacteria</taxon>
        <taxon>Pseudomonadati</taxon>
        <taxon>Bacteroidota</taxon>
        <taxon>Flavobacteriia</taxon>
        <taxon>Flavobacteriales</taxon>
        <taxon>Flavobacteriaceae</taxon>
        <taxon>Cochleicola</taxon>
    </lineage>
</organism>
<protein>
    <recommendedName>
        <fullName evidence="5">Chromosome partitioning protein ParA</fullName>
    </recommendedName>
</protein>
<dbReference type="EMBL" id="LRXL01000026">
    <property type="protein sequence ID" value="OAB80056.1"/>
    <property type="molecule type" value="Genomic_DNA"/>
</dbReference>